<dbReference type="AlphaFoldDB" id="F8E2X2"/>
<sequence length="415" mass="43174">MIRGAQAITSGAGRARELTAWEHEWSGIASSAAVHRAQGIINPIDILGMSAHGVGGVFLVHGKLLNAICSVVRESLTAARVTGMLVGPDGSVAPGLATAVPGLATWATSAAQALSAVLRGALQIARMADAAASAALMAAMGGIAMMPARGSGEWSGASEIEKVKLHEQENPFGKVRTYGQVESADEVITLVSGVGSSGEESQAKTDLWARQKVAEATAEGKKVAVVAWHGYPAPKSVPEAVSPSAARGAAGDLREFQRELRMRAPNAKLHVVGYSYGSTVVGLASTRDEEDAAQRADEPAEKTSGLEADEVTLWGSPGAGVRNVDEMGLLNRGEANPRASVTIERVPGDLIGTATTPLGGALGKDPMSPLFQGRNSANGWGEYVWRGLTDMYLWTRGETDSHSSYLWDGAVNAKL</sequence>
<evidence type="ECO:0000313" key="2">
    <source>
        <dbReference type="EMBL" id="AEI08670.1"/>
    </source>
</evidence>
<evidence type="ECO:0000313" key="3">
    <source>
        <dbReference type="Proteomes" id="UP000000492"/>
    </source>
</evidence>
<evidence type="ECO:0000259" key="1">
    <source>
        <dbReference type="Pfam" id="PF06259"/>
    </source>
</evidence>
<accession>F8E2X2</accession>
<protein>
    <recommendedName>
        <fullName evidence="1">DUF1023 domain-containing protein</fullName>
    </recommendedName>
</protein>
<dbReference type="Pfam" id="PF06259">
    <property type="entry name" value="Abhydrolase_8"/>
    <property type="match status" value="1"/>
</dbReference>
<gene>
    <name evidence="2" type="ordered locus">CRES_0307</name>
</gene>
<dbReference type="STRING" id="662755.CRES_0307"/>
<dbReference type="InterPro" id="IPR029058">
    <property type="entry name" value="AB_hydrolase_fold"/>
</dbReference>
<organism evidence="2 3">
    <name type="scientific">Corynebacterium resistens (strain DSM 45100 / JCM 12819 / GTC 2026 / SICGH 158)</name>
    <dbReference type="NCBI Taxonomy" id="662755"/>
    <lineage>
        <taxon>Bacteria</taxon>
        <taxon>Bacillati</taxon>
        <taxon>Actinomycetota</taxon>
        <taxon>Actinomycetes</taxon>
        <taxon>Mycobacteriales</taxon>
        <taxon>Corynebacteriaceae</taxon>
        <taxon>Corynebacterium</taxon>
    </lineage>
</organism>
<reference evidence="2 3" key="1">
    <citation type="journal article" date="2012" name="BMC Genomics">
        <title>Complete genome sequence, lifestyle, and multi-drug resistance of the human pathogen Corynebacterium resistens DSM 45100 isolated from blood samples of a leukemia patient.</title>
        <authorList>
            <person name="Schroder J."/>
            <person name="Maus I."/>
            <person name="Meyer K."/>
            <person name="Wordemann S."/>
            <person name="Blom J."/>
            <person name="Jaenicke S."/>
            <person name="Schneider J."/>
            <person name="Trost E."/>
            <person name="Tauch A."/>
        </authorList>
    </citation>
    <scope>NUCLEOTIDE SEQUENCE [LARGE SCALE GENOMIC DNA]</scope>
    <source>
        <strain evidence="3">DSM 45100 / JCM 12819 / CCUG 50093 / GTC 2026 / SICGH 158</strain>
    </source>
</reference>
<dbReference type="Proteomes" id="UP000000492">
    <property type="component" value="Chromosome"/>
</dbReference>
<dbReference type="InterPro" id="IPR010427">
    <property type="entry name" value="DUF1023"/>
</dbReference>
<feature type="domain" description="DUF1023" evidence="1">
    <location>
        <begin position="176"/>
        <end position="327"/>
    </location>
</feature>
<name>F8E2X2_CORRG</name>
<dbReference type="SUPFAM" id="SSF53474">
    <property type="entry name" value="alpha/beta-Hydrolases"/>
    <property type="match status" value="1"/>
</dbReference>
<dbReference type="KEGG" id="crd:CRES_0307"/>
<dbReference type="HOGENOM" id="CLU_638912_0_0_11"/>
<keyword evidence="3" id="KW-1185">Reference proteome</keyword>
<dbReference type="ESTHER" id="corrg-f8e2x2">
    <property type="family name" value="Duf_1023"/>
</dbReference>
<dbReference type="EMBL" id="CP002857">
    <property type="protein sequence ID" value="AEI08670.1"/>
    <property type="molecule type" value="Genomic_DNA"/>
</dbReference>
<dbReference type="eggNOG" id="COG1075">
    <property type="taxonomic scope" value="Bacteria"/>
</dbReference>
<proteinExistence type="predicted"/>
<dbReference type="Gene3D" id="3.40.50.1820">
    <property type="entry name" value="alpha/beta hydrolase"/>
    <property type="match status" value="1"/>
</dbReference>